<comment type="similarity">
    <text evidence="2">Belongs to the DapA family.</text>
</comment>
<keyword evidence="1 2" id="KW-0456">Lyase</keyword>
<dbReference type="SUPFAM" id="SSF51569">
    <property type="entry name" value="Aldolase"/>
    <property type="match status" value="1"/>
</dbReference>
<dbReference type="PANTHER" id="PTHR12128:SF67">
    <property type="entry name" value="BLR3884 PROTEIN"/>
    <property type="match status" value="1"/>
</dbReference>
<dbReference type="EMBL" id="JAENHM010000084">
    <property type="protein sequence ID" value="MBK1842335.1"/>
    <property type="molecule type" value="Genomic_DNA"/>
</dbReference>
<evidence type="ECO:0000256" key="2">
    <source>
        <dbReference type="PIRNR" id="PIRNR001365"/>
    </source>
</evidence>
<sequence>MLVGTHRPRGRTPAGSRPIPREKCKVIQSTGRFGLSCALTTPFHEDGSVDLARLTRHAAWCLANGCDSVTLFGTTGEGPLLGQVARDQMIGALKGAGIDFRSHVVGGVIAASLHDALDQANQLLDAGARALLVAPPFYFKGVSDDGLFAWFSSLIAKLGDRARDIILYHIPSVTAVPLSIALIGRLKAAFPQAITAVKDSAGDWNYSQQLLAAHRHDLAVLIGDERVLAQAVRDGGQGAISGMANLVPGRLRSVVHQGRDDAALVELVDAVLLHPVTPAVKALVSHATGDSAWLTVRAPLLPMSPADTTALGHLFDRVFAEKAA</sequence>
<dbReference type="Gene3D" id="3.20.20.70">
    <property type="entry name" value="Aldolase class I"/>
    <property type="match status" value="1"/>
</dbReference>
<evidence type="ECO:0000313" key="4">
    <source>
        <dbReference type="Proteomes" id="UP000652760"/>
    </source>
</evidence>
<accession>A0ABS1FFZ4</accession>
<keyword evidence="4" id="KW-1185">Reference proteome</keyword>
<dbReference type="Proteomes" id="UP000652760">
    <property type="component" value="Unassembled WGS sequence"/>
</dbReference>
<proteinExistence type="inferred from homology"/>
<dbReference type="SMART" id="SM01130">
    <property type="entry name" value="DHDPS"/>
    <property type="match status" value="1"/>
</dbReference>
<dbReference type="InterPro" id="IPR013785">
    <property type="entry name" value="Aldolase_TIM"/>
</dbReference>
<dbReference type="PRINTS" id="PR00146">
    <property type="entry name" value="DHPICSNTHASE"/>
</dbReference>
<comment type="caution">
    <text evidence="3">The sequence shown here is derived from an EMBL/GenBank/DDBJ whole genome shotgun (WGS) entry which is preliminary data.</text>
</comment>
<evidence type="ECO:0000313" key="3">
    <source>
        <dbReference type="EMBL" id="MBK1842335.1"/>
    </source>
</evidence>
<organism evidence="3 4">
    <name type="scientific">Azospirillum endophyticum</name>
    <dbReference type="NCBI Taxonomy" id="2800326"/>
    <lineage>
        <taxon>Bacteria</taxon>
        <taxon>Pseudomonadati</taxon>
        <taxon>Pseudomonadota</taxon>
        <taxon>Alphaproteobacteria</taxon>
        <taxon>Rhodospirillales</taxon>
        <taxon>Azospirillaceae</taxon>
        <taxon>Azospirillum</taxon>
    </lineage>
</organism>
<dbReference type="InterPro" id="IPR002220">
    <property type="entry name" value="DapA-like"/>
</dbReference>
<protein>
    <submittedName>
        <fullName evidence="3">Dihydrodipicolinate synthase family protein</fullName>
    </submittedName>
</protein>
<name>A0ABS1FFZ4_9PROT</name>
<evidence type="ECO:0000256" key="1">
    <source>
        <dbReference type="ARBA" id="ARBA00023239"/>
    </source>
</evidence>
<dbReference type="PANTHER" id="PTHR12128">
    <property type="entry name" value="DIHYDRODIPICOLINATE SYNTHASE"/>
    <property type="match status" value="1"/>
</dbReference>
<dbReference type="Pfam" id="PF00701">
    <property type="entry name" value="DHDPS"/>
    <property type="match status" value="1"/>
</dbReference>
<reference evidence="4" key="1">
    <citation type="submission" date="2021-01" db="EMBL/GenBank/DDBJ databases">
        <title>Genome public.</title>
        <authorList>
            <person name="Liu C."/>
            <person name="Sun Q."/>
        </authorList>
    </citation>
    <scope>NUCLEOTIDE SEQUENCE [LARGE SCALE GENOMIC DNA]</scope>
    <source>
        <strain evidence="4">YIM B02556</strain>
    </source>
</reference>
<dbReference type="CDD" id="cd00408">
    <property type="entry name" value="DHDPS-like"/>
    <property type="match status" value="1"/>
</dbReference>
<gene>
    <name evidence="3" type="ORF">JHL17_33565</name>
</gene>
<dbReference type="PIRSF" id="PIRSF001365">
    <property type="entry name" value="DHDPS"/>
    <property type="match status" value="1"/>
</dbReference>